<dbReference type="PANTHER" id="PTHR43559">
    <property type="entry name" value="HYDROLASE YCAC-RELATED"/>
    <property type="match status" value="1"/>
</dbReference>
<dbReference type="InterPro" id="IPR000868">
    <property type="entry name" value="Isochorismatase-like_dom"/>
</dbReference>
<keyword evidence="2" id="KW-0378">Hydrolase</keyword>
<evidence type="ECO:0000259" key="1">
    <source>
        <dbReference type="Pfam" id="PF00857"/>
    </source>
</evidence>
<dbReference type="Proteomes" id="UP000218796">
    <property type="component" value="Unassembled WGS sequence"/>
</dbReference>
<proteinExistence type="predicted"/>
<dbReference type="EMBL" id="NQMS01000003">
    <property type="protein sequence ID" value="PAV96735.1"/>
    <property type="molecule type" value="Genomic_DNA"/>
</dbReference>
<comment type="caution">
    <text evidence="2">The sequence shown here is derived from an EMBL/GenBank/DDBJ whole genome shotgun (WGS) entry which is preliminary data.</text>
</comment>
<name>A0A2A2MCT7_9GAMM</name>
<feature type="domain" description="Isochorismatase-like" evidence="1">
    <location>
        <begin position="20"/>
        <end position="172"/>
    </location>
</feature>
<dbReference type="InterPro" id="IPR036380">
    <property type="entry name" value="Isochorismatase-like_sf"/>
</dbReference>
<dbReference type="RefSeq" id="WP_039190011.1">
    <property type="nucleotide sequence ID" value="NZ_CAUFSP010000025.1"/>
</dbReference>
<protein>
    <submittedName>
        <fullName evidence="2">Amidohydrolase</fullName>
    </submittedName>
</protein>
<dbReference type="PANTHER" id="PTHR43559:SF2">
    <property type="entry name" value="HOMOLOG OF SLSA IN STM"/>
    <property type="match status" value="1"/>
</dbReference>
<dbReference type="AlphaFoldDB" id="A0A2A2MCT7"/>
<reference evidence="2 3" key="1">
    <citation type="submission" date="2017-08" db="EMBL/GenBank/DDBJ databases">
        <title>Draft Genome Sequence of Hafnia alvei CITHA-6 Isolated from Raw Bovine Milk.</title>
        <authorList>
            <person name="Culligan E.P."/>
            <person name="Mcsweeney A."/>
            <person name="O'Doherty C."/>
            <person name="Gleeson E."/>
            <person name="O'Riordan D."/>
            <person name="Sleator R.D."/>
        </authorList>
    </citation>
    <scope>NUCLEOTIDE SEQUENCE [LARGE SCALE GENOMIC DNA]</scope>
    <source>
        <strain evidence="2 3">CITHA-6</strain>
    </source>
</reference>
<dbReference type="InterPro" id="IPR053152">
    <property type="entry name" value="Hydrolase_YcaC-like"/>
</dbReference>
<dbReference type="Gene3D" id="3.40.50.850">
    <property type="entry name" value="Isochorismatase-like"/>
    <property type="match status" value="1"/>
</dbReference>
<organism evidence="2 3">
    <name type="scientific">Hafnia paralvei</name>
    <dbReference type="NCBI Taxonomy" id="546367"/>
    <lineage>
        <taxon>Bacteria</taxon>
        <taxon>Pseudomonadati</taxon>
        <taxon>Pseudomonadota</taxon>
        <taxon>Gammaproteobacteria</taxon>
        <taxon>Enterobacterales</taxon>
        <taxon>Hafniaceae</taxon>
        <taxon>Hafnia</taxon>
    </lineage>
</organism>
<dbReference type="Pfam" id="PF00857">
    <property type="entry name" value="Isochorismatase"/>
    <property type="match status" value="1"/>
</dbReference>
<gene>
    <name evidence="2" type="ORF">CJD50_09805</name>
</gene>
<dbReference type="OrthoDB" id="5786063at2"/>
<sequence length="227" mass="24380">MNNHIANFNGDKPTIDPNDTALLLIDHQSGLFQVVKDIDLPQLRANAIALAKAANLLQIPVITTASVPQGPNGPLIPEIHAAAPHATYVARKGQINAWDSQEFVDAVKATGKKTLVIAGTITSVCLAFPCISAIYEGYKVFAVVDASGTVSQMASDLTIARLTQAGVVPVDTMGTISELQGTWNRPDAEQWAEVYAQAMPHYQLLIESHTRAQQAARDNEVLDSQRS</sequence>
<dbReference type="SUPFAM" id="SSF52499">
    <property type="entry name" value="Isochorismatase-like hydrolases"/>
    <property type="match status" value="1"/>
</dbReference>
<evidence type="ECO:0000313" key="3">
    <source>
        <dbReference type="Proteomes" id="UP000218796"/>
    </source>
</evidence>
<dbReference type="GO" id="GO:0016787">
    <property type="term" value="F:hydrolase activity"/>
    <property type="evidence" value="ECO:0007669"/>
    <property type="project" value="UniProtKB-KW"/>
</dbReference>
<accession>A0A2A2MCT7</accession>
<keyword evidence="3" id="KW-1185">Reference proteome</keyword>
<evidence type="ECO:0000313" key="2">
    <source>
        <dbReference type="EMBL" id="PAV96735.1"/>
    </source>
</evidence>